<sequence length="407" mass="44929">MGQIDGYDRGDRISSWGMIHLLATTRYNNPDIIRSIFHPFPMENTASDLATFPTQWLGIGLFALAIASIILGLRALPGIILRAILLLLPSQAATILEKTVTPFKGLIRIVFLFALVDLTLILWDLDFLSPWGERIVSLSLTVTTSVLASRIFQQFFDVYLIDAAFQSGRKVNSELLIVSKWTVNAAIIILAILLFAQTHQVNVIGLLASLGVGGLAIAFAAQNTLSQFLGGIVLYIDRPFVVDDYIGLPDGTFGRVESIGLRSTKIRTSGKGTLMIVPNNSLTQVNIENFTGAKKVMSLLYLTFYQIIEEQEQALIREVILASTQDIFGINPRSTNVTFRTLNTGGSEAKTQAQITLFILGSGKASMDIRRQMIDRARQNITVKLKEYGVQFDIEEPNIYVDSPITI</sequence>
<dbReference type="Gene3D" id="2.30.30.60">
    <property type="match status" value="1"/>
</dbReference>
<feature type="transmembrane region" description="Helical" evidence="6">
    <location>
        <begin position="106"/>
        <end position="123"/>
    </location>
</feature>
<keyword evidence="4 6" id="KW-1133">Transmembrane helix</keyword>
<evidence type="ECO:0000256" key="4">
    <source>
        <dbReference type="ARBA" id="ARBA00022989"/>
    </source>
</evidence>
<comment type="similarity">
    <text evidence="2">Belongs to the MscS (TC 1.A.23) family.</text>
</comment>
<protein>
    <submittedName>
        <fullName evidence="8">Mechanosensitive ion channel</fullName>
    </submittedName>
</protein>
<dbReference type="SUPFAM" id="SSF82861">
    <property type="entry name" value="Mechanosensitive channel protein MscS (YggB), transmembrane region"/>
    <property type="match status" value="1"/>
</dbReference>
<dbReference type="InterPro" id="IPR006685">
    <property type="entry name" value="MscS_channel_2nd"/>
</dbReference>
<gene>
    <name evidence="8" type="ORF">PMG25_03880</name>
</gene>
<evidence type="ECO:0000313" key="9">
    <source>
        <dbReference type="Proteomes" id="UP001235849"/>
    </source>
</evidence>
<organism evidence="8 9">
    <name type="scientific">Roseofilum capinflatum BLCC-M114</name>
    <dbReference type="NCBI Taxonomy" id="3022440"/>
    <lineage>
        <taxon>Bacteria</taxon>
        <taxon>Bacillati</taxon>
        <taxon>Cyanobacteriota</taxon>
        <taxon>Cyanophyceae</taxon>
        <taxon>Desertifilales</taxon>
        <taxon>Desertifilaceae</taxon>
        <taxon>Roseofilum</taxon>
        <taxon>Roseofilum capinflatum</taxon>
    </lineage>
</organism>
<dbReference type="SUPFAM" id="SSF50182">
    <property type="entry name" value="Sm-like ribonucleoproteins"/>
    <property type="match status" value="1"/>
</dbReference>
<evidence type="ECO:0000256" key="6">
    <source>
        <dbReference type="SAM" id="Phobius"/>
    </source>
</evidence>
<dbReference type="InterPro" id="IPR023408">
    <property type="entry name" value="MscS_beta-dom_sf"/>
</dbReference>
<feature type="domain" description="Mechanosensitive ion channel MscS" evidence="7">
    <location>
        <begin position="223"/>
        <end position="291"/>
    </location>
</feature>
<dbReference type="EMBL" id="JAQOSO010000015">
    <property type="protein sequence ID" value="MDJ1173224.1"/>
    <property type="molecule type" value="Genomic_DNA"/>
</dbReference>
<feature type="transmembrane region" description="Helical" evidence="6">
    <location>
        <begin position="135"/>
        <end position="152"/>
    </location>
</feature>
<evidence type="ECO:0000256" key="3">
    <source>
        <dbReference type="ARBA" id="ARBA00022692"/>
    </source>
</evidence>
<evidence type="ECO:0000259" key="7">
    <source>
        <dbReference type="Pfam" id="PF00924"/>
    </source>
</evidence>
<keyword evidence="5 6" id="KW-0472">Membrane</keyword>
<dbReference type="Proteomes" id="UP001235849">
    <property type="component" value="Unassembled WGS sequence"/>
</dbReference>
<keyword evidence="9" id="KW-1185">Reference proteome</keyword>
<evidence type="ECO:0000256" key="1">
    <source>
        <dbReference type="ARBA" id="ARBA00004141"/>
    </source>
</evidence>
<dbReference type="InterPro" id="IPR010920">
    <property type="entry name" value="LSM_dom_sf"/>
</dbReference>
<proteinExistence type="inferred from homology"/>
<feature type="transmembrane region" description="Helical" evidence="6">
    <location>
        <begin position="201"/>
        <end position="221"/>
    </location>
</feature>
<dbReference type="Gene3D" id="1.10.287.1260">
    <property type="match status" value="1"/>
</dbReference>
<feature type="transmembrane region" description="Helical" evidence="6">
    <location>
        <begin position="173"/>
        <end position="195"/>
    </location>
</feature>
<comment type="subcellular location">
    <subcellularLocation>
        <location evidence="1">Membrane</location>
        <topology evidence="1">Multi-pass membrane protein</topology>
    </subcellularLocation>
</comment>
<reference evidence="8 9" key="1">
    <citation type="submission" date="2023-01" db="EMBL/GenBank/DDBJ databases">
        <title>Novel diversity within Roseofilum (Cyanobacteria; Desertifilaceae) from marine benthic mats with descriptions of four novel species.</title>
        <authorList>
            <person name="Wang Y."/>
            <person name="Berthold D.E."/>
            <person name="Hu J."/>
            <person name="Lefler F.W."/>
            <person name="Laughinghouse H.D. IV."/>
        </authorList>
    </citation>
    <scope>NUCLEOTIDE SEQUENCE [LARGE SCALE GENOMIC DNA]</scope>
    <source>
        <strain evidence="8 9">BLCC-M114</strain>
    </source>
</reference>
<dbReference type="InterPro" id="IPR011014">
    <property type="entry name" value="MscS_channel_TM-2"/>
</dbReference>
<dbReference type="PANTHER" id="PTHR30566:SF5">
    <property type="entry name" value="MECHANOSENSITIVE ION CHANNEL PROTEIN 1, MITOCHONDRIAL-RELATED"/>
    <property type="match status" value="1"/>
</dbReference>
<keyword evidence="3 6" id="KW-0812">Transmembrane</keyword>
<name>A0ABT7B3L9_9CYAN</name>
<evidence type="ECO:0000256" key="5">
    <source>
        <dbReference type="ARBA" id="ARBA00023136"/>
    </source>
</evidence>
<evidence type="ECO:0000313" key="8">
    <source>
        <dbReference type="EMBL" id="MDJ1173224.1"/>
    </source>
</evidence>
<comment type="caution">
    <text evidence="8">The sequence shown here is derived from an EMBL/GenBank/DDBJ whole genome shotgun (WGS) entry which is preliminary data.</text>
</comment>
<evidence type="ECO:0000256" key="2">
    <source>
        <dbReference type="ARBA" id="ARBA00008017"/>
    </source>
</evidence>
<dbReference type="Pfam" id="PF00924">
    <property type="entry name" value="MS_channel_2nd"/>
    <property type="match status" value="1"/>
</dbReference>
<feature type="transmembrane region" description="Helical" evidence="6">
    <location>
        <begin position="56"/>
        <end position="85"/>
    </location>
</feature>
<accession>A0ABT7B3L9</accession>
<dbReference type="PANTHER" id="PTHR30566">
    <property type="entry name" value="YNAI-RELATED MECHANOSENSITIVE ION CHANNEL"/>
    <property type="match status" value="1"/>
</dbReference>